<protein>
    <submittedName>
        <fullName evidence="1">Uncharacterized protein</fullName>
    </submittedName>
</protein>
<reference evidence="1 2" key="1">
    <citation type="submission" date="2024-01" db="EMBL/GenBank/DDBJ databases">
        <title>Genome assemblies of Stephania.</title>
        <authorList>
            <person name="Yang L."/>
        </authorList>
    </citation>
    <scope>NUCLEOTIDE SEQUENCE [LARGE SCALE GENOMIC DNA]</scope>
    <source>
        <strain evidence="1">YNDBR</strain>
        <tissue evidence="1">Leaf</tissue>
    </source>
</reference>
<gene>
    <name evidence="1" type="ORF">Syun_011744</name>
</gene>
<proteinExistence type="predicted"/>
<evidence type="ECO:0000313" key="2">
    <source>
        <dbReference type="Proteomes" id="UP001420932"/>
    </source>
</evidence>
<evidence type="ECO:0000313" key="1">
    <source>
        <dbReference type="EMBL" id="KAK9142344.1"/>
    </source>
</evidence>
<comment type="caution">
    <text evidence="1">The sequence shown here is derived from an EMBL/GenBank/DDBJ whole genome shotgun (WGS) entry which is preliminary data.</text>
</comment>
<dbReference type="Proteomes" id="UP001420932">
    <property type="component" value="Unassembled WGS sequence"/>
</dbReference>
<accession>A0AAP0PGT4</accession>
<dbReference type="AlphaFoldDB" id="A0AAP0PGT4"/>
<name>A0AAP0PGT4_9MAGN</name>
<sequence length="151" mass="16832">MYVSKVVFISSIQSKWVSYVESTFDVASDGHYGFQCIALASVYPIEMVGGELEKAFSVNWIKTSSMGEVIGEGYGTIRNYVDCNDVEDVGFEKWSTLPNMCLLIATTFNIMLVNVSCGNCLTYIPLRSSPLSTFRERVIIGVHKRQHHSLG</sequence>
<keyword evidence="2" id="KW-1185">Reference proteome</keyword>
<organism evidence="1 2">
    <name type="scientific">Stephania yunnanensis</name>
    <dbReference type="NCBI Taxonomy" id="152371"/>
    <lineage>
        <taxon>Eukaryota</taxon>
        <taxon>Viridiplantae</taxon>
        <taxon>Streptophyta</taxon>
        <taxon>Embryophyta</taxon>
        <taxon>Tracheophyta</taxon>
        <taxon>Spermatophyta</taxon>
        <taxon>Magnoliopsida</taxon>
        <taxon>Ranunculales</taxon>
        <taxon>Menispermaceae</taxon>
        <taxon>Menispermoideae</taxon>
        <taxon>Cissampelideae</taxon>
        <taxon>Stephania</taxon>
    </lineage>
</organism>
<dbReference type="EMBL" id="JBBNAF010000005">
    <property type="protein sequence ID" value="KAK9142344.1"/>
    <property type="molecule type" value="Genomic_DNA"/>
</dbReference>